<name>B6WRI3_9BACT</name>
<proteinExistence type="predicted"/>
<comment type="caution">
    <text evidence="2">The sequence shown here is derived from an EMBL/GenBank/DDBJ whole genome shotgun (WGS) entry which is preliminary data.</text>
</comment>
<protein>
    <submittedName>
        <fullName evidence="2">Uncharacterized protein</fullName>
    </submittedName>
</protein>
<gene>
    <name evidence="2" type="ORF">DESPIG_00673</name>
</gene>
<reference evidence="2 3" key="2">
    <citation type="submission" date="2008-10" db="EMBL/GenBank/DDBJ databases">
        <authorList>
            <person name="Fulton L."/>
            <person name="Clifton S."/>
            <person name="Fulton B."/>
            <person name="Xu J."/>
            <person name="Minx P."/>
            <person name="Pepin K.H."/>
            <person name="Johnson M."/>
            <person name="Bhonagiri V."/>
            <person name="Nash W.E."/>
            <person name="Mardis E.R."/>
            <person name="Wilson R.K."/>
        </authorList>
    </citation>
    <scope>NUCLEOTIDE SEQUENCE [LARGE SCALE GENOMIC DNA]</scope>
    <source>
        <strain evidence="2 3">ATCC 29098</strain>
    </source>
</reference>
<organism evidence="2 3">
    <name type="scientific">Desulfovibrio piger ATCC 29098</name>
    <dbReference type="NCBI Taxonomy" id="411464"/>
    <lineage>
        <taxon>Bacteria</taxon>
        <taxon>Pseudomonadati</taxon>
        <taxon>Thermodesulfobacteriota</taxon>
        <taxon>Desulfovibrionia</taxon>
        <taxon>Desulfovibrionales</taxon>
        <taxon>Desulfovibrionaceae</taxon>
        <taxon>Desulfovibrio</taxon>
    </lineage>
</organism>
<evidence type="ECO:0000313" key="2">
    <source>
        <dbReference type="EMBL" id="EEB34400.1"/>
    </source>
</evidence>
<feature type="compositionally biased region" description="Polar residues" evidence="1">
    <location>
        <begin position="44"/>
        <end position="58"/>
    </location>
</feature>
<reference evidence="2 3" key="1">
    <citation type="submission" date="2008-10" db="EMBL/GenBank/DDBJ databases">
        <title>Draft genome sequence of Desulvovibrio piger (ATCC 29098).</title>
        <authorList>
            <person name="Sudarsanam P."/>
            <person name="Ley R."/>
            <person name="Guruge J."/>
            <person name="Turnbaugh P.J."/>
            <person name="Mahowald M."/>
            <person name="Liep D."/>
            <person name="Gordon J."/>
        </authorList>
    </citation>
    <scope>NUCLEOTIDE SEQUENCE [LARGE SCALE GENOMIC DNA]</scope>
    <source>
        <strain evidence="2 3">ATCC 29098</strain>
    </source>
</reference>
<dbReference type="AlphaFoldDB" id="B6WRI3"/>
<evidence type="ECO:0000256" key="1">
    <source>
        <dbReference type="SAM" id="MobiDB-lite"/>
    </source>
</evidence>
<evidence type="ECO:0000313" key="3">
    <source>
        <dbReference type="Proteomes" id="UP000003676"/>
    </source>
</evidence>
<dbReference type="Proteomes" id="UP000003676">
    <property type="component" value="Unassembled WGS sequence"/>
</dbReference>
<accession>B6WRI3</accession>
<feature type="region of interest" description="Disordered" evidence="1">
    <location>
        <begin position="38"/>
        <end position="58"/>
    </location>
</feature>
<dbReference type="HOGENOM" id="CLU_2972040_0_0_7"/>
<dbReference type="EMBL" id="ABXU01000023">
    <property type="protein sequence ID" value="EEB34400.1"/>
    <property type="molecule type" value="Genomic_DNA"/>
</dbReference>
<sequence length="58" mass="6586">MNGHAVRPLLWNKNSFSFPSKSMPQSADAAKYFFPITRDRKGESQQGGSWASQKLSRR</sequence>